<comment type="cofactor">
    <cofactor evidence="1">
        <name>thiamine diphosphate</name>
        <dbReference type="ChEBI" id="CHEBI:58937"/>
    </cofactor>
</comment>
<evidence type="ECO:0000313" key="6">
    <source>
        <dbReference type="Proteomes" id="UP000095767"/>
    </source>
</evidence>
<comment type="similarity">
    <text evidence="2">Belongs to the alpha-ketoglutarate dehydrogenase family.</text>
</comment>
<gene>
    <name evidence="5" type="ORF">BAE44_0002735</name>
</gene>
<proteinExistence type="inferred from homology"/>
<reference evidence="5 6" key="1">
    <citation type="submission" date="2016-09" db="EMBL/GenBank/DDBJ databases">
        <title>The draft genome of Dichanthelium oligosanthes: A C3 panicoid grass species.</title>
        <authorList>
            <person name="Studer A.J."/>
            <person name="Schnable J.C."/>
            <person name="Brutnell T.P."/>
        </authorList>
    </citation>
    <scope>NUCLEOTIDE SEQUENCE [LARGE SCALE GENOMIC DNA]</scope>
    <source>
        <strain evidence="6">cv. Kellogg 1175</strain>
        <tissue evidence="5">Leaf</tissue>
    </source>
</reference>
<accession>A0A1E5WFT8</accession>
<sequence length="233" mass="26107">MQLLLLVRDVQANGHMIAQLDPLGLDVLDDLDLGLYGFTEADLEREFYLGVWRTTSGFLSGSRPVVTLREIIGKLRQAYCGAVGYEYTHITGRDKSDWLRDRIETAEPVPYDKDRRLVVLESLIRSSRLETFLATEWPTTKRYGLDGGETLVAGIEALFDRAADLGIENMIIVTSHSVRLNVMANVLQKPMCQIFIERTVRLRPVQGDGDHTPIYTGTGELHLQQGASCDLPT</sequence>
<dbReference type="Gene3D" id="3.40.50.970">
    <property type="match status" value="1"/>
</dbReference>
<dbReference type="GO" id="GO:0006099">
    <property type="term" value="P:tricarboxylic acid cycle"/>
    <property type="evidence" value="ECO:0007669"/>
    <property type="project" value="TreeGrafter"/>
</dbReference>
<evidence type="ECO:0000313" key="5">
    <source>
        <dbReference type="EMBL" id="OEL36245.1"/>
    </source>
</evidence>
<dbReference type="InterPro" id="IPR029061">
    <property type="entry name" value="THDP-binding"/>
</dbReference>
<name>A0A1E5WFT8_9POAL</name>
<evidence type="ECO:0000256" key="3">
    <source>
        <dbReference type="ARBA" id="ARBA00023002"/>
    </source>
</evidence>
<dbReference type="AlphaFoldDB" id="A0A1E5WFT8"/>
<dbReference type="Proteomes" id="UP000095767">
    <property type="component" value="Unassembled WGS sequence"/>
</dbReference>
<protein>
    <submittedName>
        <fullName evidence="5">2-oxoglutarate dehydrogenase, mitochondrial</fullName>
    </submittedName>
</protein>
<dbReference type="STRING" id="888268.A0A1E5WFT8"/>
<dbReference type="GO" id="GO:0005739">
    <property type="term" value="C:mitochondrion"/>
    <property type="evidence" value="ECO:0007669"/>
    <property type="project" value="TreeGrafter"/>
</dbReference>
<dbReference type="PANTHER" id="PTHR23152:SF23">
    <property type="entry name" value="OXOGLUTARATE DEHYDROGENASE (SUCCINYL-TRANSFERRING)"/>
    <property type="match status" value="1"/>
</dbReference>
<dbReference type="GO" id="GO:0045252">
    <property type="term" value="C:oxoglutarate dehydrogenase complex"/>
    <property type="evidence" value="ECO:0007669"/>
    <property type="project" value="TreeGrafter"/>
</dbReference>
<dbReference type="GO" id="GO:0004591">
    <property type="term" value="F:oxoglutarate dehydrogenase (succinyl-transferring) activity"/>
    <property type="evidence" value="ECO:0007669"/>
    <property type="project" value="TreeGrafter"/>
</dbReference>
<evidence type="ECO:0000256" key="2">
    <source>
        <dbReference type="ARBA" id="ARBA00006936"/>
    </source>
</evidence>
<dbReference type="SUPFAM" id="SSF52518">
    <property type="entry name" value="Thiamin diphosphate-binding fold (THDP-binding)"/>
    <property type="match status" value="1"/>
</dbReference>
<evidence type="ECO:0000256" key="4">
    <source>
        <dbReference type="ARBA" id="ARBA00023052"/>
    </source>
</evidence>
<keyword evidence="6" id="KW-1185">Reference proteome</keyword>
<organism evidence="5 6">
    <name type="scientific">Dichanthelium oligosanthes</name>
    <dbReference type="NCBI Taxonomy" id="888268"/>
    <lineage>
        <taxon>Eukaryota</taxon>
        <taxon>Viridiplantae</taxon>
        <taxon>Streptophyta</taxon>
        <taxon>Embryophyta</taxon>
        <taxon>Tracheophyta</taxon>
        <taxon>Spermatophyta</taxon>
        <taxon>Magnoliopsida</taxon>
        <taxon>Liliopsida</taxon>
        <taxon>Poales</taxon>
        <taxon>Poaceae</taxon>
        <taxon>PACMAD clade</taxon>
        <taxon>Panicoideae</taxon>
        <taxon>Panicodae</taxon>
        <taxon>Paniceae</taxon>
        <taxon>Dichantheliinae</taxon>
        <taxon>Dichanthelium</taxon>
    </lineage>
</organism>
<evidence type="ECO:0000256" key="1">
    <source>
        <dbReference type="ARBA" id="ARBA00001964"/>
    </source>
</evidence>
<dbReference type="InterPro" id="IPR011603">
    <property type="entry name" value="2oxoglutarate_DH_E1"/>
</dbReference>
<dbReference type="Gene3D" id="1.10.287.1150">
    <property type="entry name" value="TPP helical domain"/>
    <property type="match status" value="1"/>
</dbReference>
<dbReference type="GO" id="GO:0030976">
    <property type="term" value="F:thiamine pyrophosphate binding"/>
    <property type="evidence" value="ECO:0007669"/>
    <property type="project" value="InterPro"/>
</dbReference>
<keyword evidence="4" id="KW-0786">Thiamine pyrophosphate</keyword>
<dbReference type="EMBL" id="LWDX02009766">
    <property type="protein sequence ID" value="OEL36245.1"/>
    <property type="molecule type" value="Genomic_DNA"/>
</dbReference>
<dbReference type="OrthoDB" id="413077at2759"/>
<comment type="caution">
    <text evidence="5">The sequence shown here is derived from an EMBL/GenBank/DDBJ whole genome shotgun (WGS) entry which is preliminary data.</text>
</comment>
<dbReference type="PANTHER" id="PTHR23152">
    <property type="entry name" value="2-OXOGLUTARATE DEHYDROGENASE"/>
    <property type="match status" value="1"/>
</dbReference>
<keyword evidence="3" id="KW-0560">Oxidoreductase</keyword>